<dbReference type="PATRIC" id="fig|718252.3.peg.1944"/>
<accession>D4K430</accession>
<dbReference type="InterPro" id="IPR006479">
    <property type="entry name" value="Holin"/>
</dbReference>
<reference evidence="5 6" key="1">
    <citation type="submission" date="2010-03" db="EMBL/GenBank/DDBJ databases">
        <title>The genome sequence of Faecalibacterium prausnitzii L2/6.</title>
        <authorList>
            <consortium name="metaHIT consortium -- http://www.metahit.eu/"/>
            <person name="Pajon A."/>
            <person name="Turner K."/>
            <person name="Parkhill J."/>
            <person name="Duncan S."/>
            <person name="Flint H."/>
        </authorList>
    </citation>
    <scope>NUCLEOTIDE SEQUENCE [LARGE SCALE GENOMIC DNA]</scope>
    <source>
        <strain evidence="6">L2-6</strain>
    </source>
</reference>
<dbReference type="HOGENOM" id="CLU_174074_2_1_9"/>
<dbReference type="NCBIfam" id="TIGR01592">
    <property type="entry name" value="holin_SPP1"/>
    <property type="match status" value="1"/>
</dbReference>
<protein>
    <submittedName>
        <fullName evidence="5">Holin, SPP1 family</fullName>
    </submittedName>
</protein>
<dbReference type="KEGG" id="fpr:FP2_06470"/>
<dbReference type="Pfam" id="PF04688">
    <property type="entry name" value="Holin_SPP1"/>
    <property type="match status" value="1"/>
</dbReference>
<evidence type="ECO:0000313" key="5">
    <source>
        <dbReference type="EMBL" id="CBK98273.1"/>
    </source>
</evidence>
<reference evidence="5 6" key="2">
    <citation type="submission" date="2010-03" db="EMBL/GenBank/DDBJ databases">
        <authorList>
            <person name="Pajon A."/>
        </authorList>
    </citation>
    <scope>NUCLEOTIDE SEQUENCE [LARGE SCALE GENOMIC DNA]</scope>
    <source>
        <strain evidence="6">L2-6</strain>
    </source>
</reference>
<gene>
    <name evidence="5" type="ORF">FP2_06470</name>
</gene>
<name>D4K430_9FIRM</name>
<keyword evidence="3" id="KW-1133">Transmembrane helix</keyword>
<keyword evidence="4" id="KW-0472">Membrane</keyword>
<organism evidence="5 6">
    <name type="scientific">Faecalibacterium prausnitzii L2-6</name>
    <dbReference type="NCBI Taxonomy" id="718252"/>
    <lineage>
        <taxon>Bacteria</taxon>
        <taxon>Bacillati</taxon>
        <taxon>Bacillota</taxon>
        <taxon>Clostridia</taxon>
        <taxon>Eubacteriales</taxon>
        <taxon>Oscillospiraceae</taxon>
        <taxon>Faecalibacterium</taxon>
    </lineage>
</organism>
<dbReference type="eggNOG" id="ENOG5033B7V">
    <property type="taxonomic scope" value="Bacteria"/>
</dbReference>
<dbReference type="BioCyc" id="FPRA718252:G1375-551-MONOMER"/>
<dbReference type="AlphaFoldDB" id="D4K430"/>
<proteinExistence type="predicted"/>
<sequence length="87" mass="9445">MNAHITTRAVSAATIARTAVLAMALINQILSAAGKPVLPIESAQLEQLISTGFTTVSALVNWWFNNSFTKEAIQADAEFERLRKSVK</sequence>
<evidence type="ECO:0000256" key="1">
    <source>
        <dbReference type="ARBA" id="ARBA00004370"/>
    </source>
</evidence>
<dbReference type="RefSeq" id="WP_015564012.1">
    <property type="nucleotide sequence ID" value="NC_021042.1"/>
</dbReference>
<comment type="subcellular location">
    <subcellularLocation>
        <location evidence="1">Membrane</location>
    </subcellularLocation>
</comment>
<dbReference type="GO" id="GO:0016020">
    <property type="term" value="C:membrane"/>
    <property type="evidence" value="ECO:0007669"/>
    <property type="project" value="UniProtKB-SubCell"/>
</dbReference>
<dbReference type="EMBL" id="FP929045">
    <property type="protein sequence ID" value="CBK98273.1"/>
    <property type="molecule type" value="Genomic_DNA"/>
</dbReference>
<keyword evidence="6" id="KW-1185">Reference proteome</keyword>
<keyword evidence="2" id="KW-0812">Transmembrane</keyword>
<evidence type="ECO:0000256" key="2">
    <source>
        <dbReference type="ARBA" id="ARBA00022692"/>
    </source>
</evidence>
<evidence type="ECO:0000256" key="4">
    <source>
        <dbReference type="ARBA" id="ARBA00023136"/>
    </source>
</evidence>
<evidence type="ECO:0000256" key="3">
    <source>
        <dbReference type="ARBA" id="ARBA00022989"/>
    </source>
</evidence>
<dbReference type="Proteomes" id="UP000008804">
    <property type="component" value="Chromosome"/>
</dbReference>
<evidence type="ECO:0000313" key="6">
    <source>
        <dbReference type="Proteomes" id="UP000008804"/>
    </source>
</evidence>